<proteinExistence type="predicted"/>
<name>N9ZPM3_9FIRM</name>
<accession>N9ZPM3</accession>
<organism evidence="1 2">
    <name type="scientific">Enterocloster bolteae 90B8</name>
    <dbReference type="NCBI Taxonomy" id="997897"/>
    <lineage>
        <taxon>Bacteria</taxon>
        <taxon>Bacillati</taxon>
        <taxon>Bacillota</taxon>
        <taxon>Clostridia</taxon>
        <taxon>Lachnospirales</taxon>
        <taxon>Lachnospiraceae</taxon>
        <taxon>Enterocloster</taxon>
    </lineage>
</organism>
<dbReference type="Proteomes" id="UP000013041">
    <property type="component" value="Unassembled WGS sequence"/>
</dbReference>
<dbReference type="HOGENOM" id="CLU_3372906_0_0_9"/>
<gene>
    <name evidence="1" type="ORF">HMPREF1097_01181</name>
</gene>
<evidence type="ECO:0000313" key="2">
    <source>
        <dbReference type="Proteomes" id="UP000013041"/>
    </source>
</evidence>
<dbReference type="AlphaFoldDB" id="N9ZPM3"/>
<dbReference type="EMBL" id="AGYG01000009">
    <property type="protein sequence ID" value="ENZ41805.1"/>
    <property type="molecule type" value="Genomic_DNA"/>
</dbReference>
<evidence type="ECO:0000313" key="1">
    <source>
        <dbReference type="EMBL" id="ENZ41805.1"/>
    </source>
</evidence>
<protein>
    <submittedName>
        <fullName evidence="1">Uncharacterized protein</fullName>
    </submittedName>
</protein>
<reference evidence="1 2" key="1">
    <citation type="submission" date="2013-01" db="EMBL/GenBank/DDBJ databases">
        <title>The Genome Sequence of Clostridium bolteae 90B8.</title>
        <authorList>
            <consortium name="The Broad Institute Genome Sequencing Platform"/>
            <person name="Earl A."/>
            <person name="Ward D."/>
            <person name="Feldgarden M."/>
            <person name="Gevers D."/>
            <person name="Courvalin P."/>
            <person name="Lambert T."/>
            <person name="Walker B."/>
            <person name="Young S.K."/>
            <person name="Zeng Q."/>
            <person name="Gargeya S."/>
            <person name="Fitzgerald M."/>
            <person name="Haas B."/>
            <person name="Abouelleil A."/>
            <person name="Alvarado L."/>
            <person name="Arachchi H.M."/>
            <person name="Berlin A.M."/>
            <person name="Chapman S.B."/>
            <person name="Dewar J."/>
            <person name="Goldberg J."/>
            <person name="Griggs A."/>
            <person name="Gujja S."/>
            <person name="Hansen M."/>
            <person name="Howarth C."/>
            <person name="Imamovic A."/>
            <person name="Larimer J."/>
            <person name="McCowan C."/>
            <person name="Murphy C."/>
            <person name="Neiman D."/>
            <person name="Pearson M."/>
            <person name="Priest M."/>
            <person name="Roberts A."/>
            <person name="Saif S."/>
            <person name="Shea T."/>
            <person name="Sisk P."/>
            <person name="Sykes S."/>
            <person name="Wortman J."/>
            <person name="Nusbaum C."/>
            <person name="Birren B."/>
        </authorList>
    </citation>
    <scope>NUCLEOTIDE SEQUENCE [LARGE SCALE GENOMIC DNA]</scope>
    <source>
        <strain evidence="1 2">90B8</strain>
    </source>
</reference>
<comment type="caution">
    <text evidence="1">The sequence shown here is derived from an EMBL/GenBank/DDBJ whole genome shotgun (WGS) entry which is preliminary data.</text>
</comment>
<sequence length="34" mass="4085">MLTIENRKPQFYFVLETKCMGLKTAWVLLLVRNK</sequence>